<dbReference type="RefSeq" id="WP_023574421.1">
    <property type="nucleotide sequence ID" value="NZ_AVCS01000016.1"/>
</dbReference>
<sequence length="109" mass="11897">MYSFSRIENAPDCDFLLTWASKEKADLTLKKLNEEHSVSDYGDTSVEIGAVLQGVIAELAAIQIMIDNLPAGPTKQDAIKKKKKIGIQTIRVGKPSGKLWFCSLTGKAT</sequence>
<reference evidence="2" key="1">
    <citation type="submission" date="2013-09" db="EMBL/GenBank/DDBJ databases">
        <authorList>
            <person name="Zeng Z."/>
            <person name="Chen C."/>
        </authorList>
    </citation>
    <scope>NUCLEOTIDE SEQUENCE [LARGE SCALE GENOMIC DNA]</scope>
    <source>
        <strain evidence="2">DK69</strain>
    </source>
</reference>
<comment type="caution">
    <text evidence="1">The sequence shown here is derived from an EMBL/GenBank/DDBJ whole genome shotgun (WGS) entry which is preliminary data.</text>
</comment>
<reference evidence="1 2" key="2">
    <citation type="journal article" date="2015" name="Stand. Genomic Sci.">
        <title>High quality draft genomic sequence of Flavobacterium enshiense DK69(T) and comparison among Flavobacterium genomes.</title>
        <authorList>
            <person name="Zeng Z."/>
            <person name="Chen C."/>
            <person name="Du H."/>
            <person name="Wang G."/>
            <person name="Li M."/>
        </authorList>
    </citation>
    <scope>NUCLEOTIDE SEQUENCE [LARGE SCALE GENOMIC DNA]</scope>
    <source>
        <strain evidence="1 2">DK69</strain>
    </source>
</reference>
<accession>V6S411</accession>
<gene>
    <name evidence="1" type="ORF">Q767_00320</name>
</gene>
<proteinExistence type="predicted"/>
<name>V6S411_9FLAO</name>
<protein>
    <submittedName>
        <fullName evidence="1">Uncharacterized protein</fullName>
    </submittedName>
</protein>
<dbReference type="EMBL" id="JRLZ01000001">
    <property type="protein sequence ID" value="KGO97084.1"/>
    <property type="molecule type" value="Genomic_DNA"/>
</dbReference>
<dbReference type="PATRIC" id="fig|1107311.3.peg.2424"/>
<dbReference type="OrthoDB" id="1493633at2"/>
<dbReference type="Proteomes" id="UP000030149">
    <property type="component" value="Unassembled WGS sequence"/>
</dbReference>
<dbReference type="AlphaFoldDB" id="V6S411"/>
<organism evidence="1 2">
    <name type="scientific">Flavobacterium enshiense DK69</name>
    <dbReference type="NCBI Taxonomy" id="1107311"/>
    <lineage>
        <taxon>Bacteria</taxon>
        <taxon>Pseudomonadati</taxon>
        <taxon>Bacteroidota</taxon>
        <taxon>Flavobacteriia</taxon>
        <taxon>Flavobacteriales</taxon>
        <taxon>Flavobacteriaceae</taxon>
        <taxon>Flavobacterium</taxon>
    </lineage>
</organism>
<dbReference type="eggNOG" id="ENOG5034B2N">
    <property type="taxonomic scope" value="Bacteria"/>
</dbReference>
<evidence type="ECO:0000313" key="1">
    <source>
        <dbReference type="EMBL" id="KGO97084.1"/>
    </source>
</evidence>
<keyword evidence="2" id="KW-1185">Reference proteome</keyword>
<evidence type="ECO:0000313" key="2">
    <source>
        <dbReference type="Proteomes" id="UP000030149"/>
    </source>
</evidence>